<reference evidence="2 3" key="1">
    <citation type="submission" date="2013-02" db="EMBL/GenBank/DDBJ databases">
        <title>The Genome Sequence of Acinetobacter sp. CIP 56.2.</title>
        <authorList>
            <consortium name="The Broad Institute Genome Sequencing Platform"/>
            <consortium name="The Broad Institute Genome Sequencing Center for Infectious Disease"/>
            <person name="Cerqueira G."/>
            <person name="Feldgarden M."/>
            <person name="Courvalin P."/>
            <person name="Perichon B."/>
            <person name="Grillot-Courvalin C."/>
            <person name="Clermont D."/>
            <person name="Rocha E."/>
            <person name="Yoon E.-J."/>
            <person name="Nemec A."/>
            <person name="Walker B."/>
            <person name="Young S.K."/>
            <person name="Zeng Q."/>
            <person name="Gargeya S."/>
            <person name="Fitzgerald M."/>
            <person name="Haas B."/>
            <person name="Abouelleil A."/>
            <person name="Alvarado L."/>
            <person name="Arachchi H.M."/>
            <person name="Berlin A.M."/>
            <person name="Chapman S.B."/>
            <person name="Dewar J."/>
            <person name="Goldberg J."/>
            <person name="Griggs A."/>
            <person name="Gujja S."/>
            <person name="Hansen M."/>
            <person name="Howarth C."/>
            <person name="Imamovic A."/>
            <person name="Larimer J."/>
            <person name="McCowan C."/>
            <person name="Murphy C."/>
            <person name="Neiman D."/>
            <person name="Pearson M."/>
            <person name="Priest M."/>
            <person name="Roberts A."/>
            <person name="Saif S."/>
            <person name="Shea T."/>
            <person name="Sisk P."/>
            <person name="Sykes S."/>
            <person name="Wortman J."/>
            <person name="Nusbaum C."/>
            <person name="Birren B."/>
        </authorList>
    </citation>
    <scope>NUCLEOTIDE SEQUENCE [LARGE SCALE GENOMIC DNA]</scope>
    <source>
        <strain evidence="2 3">CIP 56.2</strain>
    </source>
</reference>
<name>N8XMI8_9GAMM</name>
<dbReference type="AlphaFoldDB" id="N8XMI8"/>
<organism evidence="2 3">
    <name type="scientific">Acinetobacter higginsii</name>
    <dbReference type="NCBI Taxonomy" id="70347"/>
    <lineage>
        <taxon>Bacteria</taxon>
        <taxon>Pseudomonadati</taxon>
        <taxon>Pseudomonadota</taxon>
        <taxon>Gammaproteobacteria</taxon>
        <taxon>Moraxellales</taxon>
        <taxon>Moraxellaceae</taxon>
        <taxon>Acinetobacter</taxon>
    </lineage>
</organism>
<gene>
    <name evidence="2" type="ORF">F966_03332</name>
</gene>
<protein>
    <submittedName>
        <fullName evidence="2">Uncharacterized protein</fullName>
    </submittedName>
</protein>
<dbReference type="HOGENOM" id="CLU_3211163_0_0_6"/>
<evidence type="ECO:0000256" key="1">
    <source>
        <dbReference type="SAM" id="Phobius"/>
    </source>
</evidence>
<evidence type="ECO:0000313" key="3">
    <source>
        <dbReference type="Proteomes" id="UP000013209"/>
    </source>
</evidence>
<evidence type="ECO:0000313" key="2">
    <source>
        <dbReference type="EMBL" id="ENV08658.1"/>
    </source>
</evidence>
<comment type="caution">
    <text evidence="2">The sequence shown here is derived from an EMBL/GenBank/DDBJ whole genome shotgun (WGS) entry which is preliminary data.</text>
</comment>
<keyword evidence="1" id="KW-0812">Transmembrane</keyword>
<proteinExistence type="predicted"/>
<dbReference type="Proteomes" id="UP000013209">
    <property type="component" value="Unassembled WGS sequence"/>
</dbReference>
<sequence>MTNFNSDSVIVIFGFSLPFLYFFYMKLMSKFFNLYDAMVQKFKS</sequence>
<feature type="transmembrane region" description="Helical" evidence="1">
    <location>
        <begin position="6"/>
        <end position="24"/>
    </location>
</feature>
<dbReference type="EMBL" id="APPH01000015">
    <property type="protein sequence ID" value="ENV08658.1"/>
    <property type="molecule type" value="Genomic_DNA"/>
</dbReference>
<keyword evidence="1" id="KW-0472">Membrane</keyword>
<dbReference type="eggNOG" id="ENOG5031SWY">
    <property type="taxonomic scope" value="Bacteria"/>
</dbReference>
<keyword evidence="1" id="KW-1133">Transmembrane helix</keyword>
<accession>N8XMI8</accession>